<evidence type="ECO:0000313" key="1">
    <source>
        <dbReference type="EMBL" id="SEA22168.1"/>
    </source>
</evidence>
<dbReference type="EMBL" id="FNQR01000003">
    <property type="protein sequence ID" value="SEA22168.1"/>
    <property type="molecule type" value="Genomic_DNA"/>
</dbReference>
<evidence type="ECO:0000313" key="2">
    <source>
        <dbReference type="Proteomes" id="UP000198584"/>
    </source>
</evidence>
<keyword evidence="2" id="KW-1185">Reference proteome</keyword>
<protein>
    <submittedName>
        <fullName evidence="1">Uncharacterized protein</fullName>
    </submittedName>
</protein>
<proteinExistence type="predicted"/>
<dbReference type="AlphaFoldDB" id="A0A1H3ZF83"/>
<dbReference type="Proteomes" id="UP000198584">
    <property type="component" value="Unassembled WGS sequence"/>
</dbReference>
<accession>A0A1H3ZF83</accession>
<organism evidence="1 2">
    <name type="scientific">Thalassobacillus cyri</name>
    <dbReference type="NCBI Taxonomy" id="571932"/>
    <lineage>
        <taxon>Bacteria</taxon>
        <taxon>Bacillati</taxon>
        <taxon>Bacillota</taxon>
        <taxon>Bacilli</taxon>
        <taxon>Bacillales</taxon>
        <taxon>Bacillaceae</taxon>
        <taxon>Thalassobacillus</taxon>
    </lineage>
</organism>
<dbReference type="RefSeq" id="WP_176791330.1">
    <property type="nucleotide sequence ID" value="NZ_FNQR01000003.1"/>
</dbReference>
<sequence>MEWEIADLSEQQTRRIMELESELGYVLIAYNNGKQGFTTSDEKVDYYAMLHGSVEE</sequence>
<reference evidence="1 2" key="1">
    <citation type="submission" date="2016-10" db="EMBL/GenBank/DDBJ databases">
        <authorList>
            <person name="de Groot N.N."/>
        </authorList>
    </citation>
    <scope>NUCLEOTIDE SEQUENCE [LARGE SCALE GENOMIC DNA]</scope>
    <source>
        <strain evidence="1 2">CCM7597</strain>
    </source>
</reference>
<gene>
    <name evidence="1" type="ORF">SAMN05421743_103219</name>
</gene>
<name>A0A1H3ZF83_9BACI</name>